<dbReference type="Proteomes" id="UP000002508">
    <property type="component" value="Chromosome"/>
</dbReference>
<reference evidence="1" key="1">
    <citation type="submission" date="2008-12" db="EMBL/GenBank/DDBJ databases">
        <title>Complete sequence of Chloroflexus aggregans DSM 9485.</title>
        <authorList>
            <consortium name="US DOE Joint Genome Institute"/>
            <person name="Lucas S."/>
            <person name="Copeland A."/>
            <person name="Lapidus A."/>
            <person name="Glavina del Rio T."/>
            <person name="Dalin E."/>
            <person name="Tice H."/>
            <person name="Pitluck S."/>
            <person name="Foster B."/>
            <person name="Larimer F."/>
            <person name="Land M."/>
            <person name="Hauser L."/>
            <person name="Kyrpides N."/>
            <person name="Mikhailova N."/>
            <person name="Bryant D."/>
            <person name="Richardson P."/>
        </authorList>
    </citation>
    <scope>NUCLEOTIDE SEQUENCE</scope>
    <source>
        <strain evidence="1">DSM 9485</strain>
    </source>
</reference>
<gene>
    <name evidence="1" type="ordered locus">Cagg_0456</name>
</gene>
<proteinExistence type="predicted"/>
<dbReference type="EMBL" id="CP001337">
    <property type="protein sequence ID" value="ACL23398.1"/>
    <property type="molecule type" value="Genomic_DNA"/>
</dbReference>
<evidence type="ECO:0000313" key="2">
    <source>
        <dbReference type="Proteomes" id="UP000002508"/>
    </source>
</evidence>
<dbReference type="STRING" id="326427.Cagg_0456"/>
<evidence type="ECO:0000313" key="1">
    <source>
        <dbReference type="EMBL" id="ACL23398.1"/>
    </source>
</evidence>
<dbReference type="KEGG" id="cag:Cagg_0456"/>
<dbReference type="AlphaFoldDB" id="B8G3L5"/>
<sequence length="168" mass="19193">MFMSLLAGIGAAWLIEMLRSRSAKWLIFSGIALLVLVDFFQGPQMLSEVRGRSVDIWLADQSGEGGVAQFPFELVTRAEHTFFTLVHRKPFIGGFFAAYSTPQFRHIEPILSVFPDTQSVSLLRELGVRWVIVDSTRYQNYARVHSAIESMGLRFRIELDGQYVYELR</sequence>
<dbReference type="HOGENOM" id="CLU_1583579_0_0_0"/>
<name>B8G3L5_CHLAD</name>
<keyword evidence="2" id="KW-1185">Reference proteome</keyword>
<protein>
    <submittedName>
        <fullName evidence="1">Uncharacterized protein</fullName>
    </submittedName>
</protein>
<accession>B8G3L5</accession>
<organism evidence="1 2">
    <name type="scientific">Chloroflexus aggregans (strain MD-66 / DSM 9485)</name>
    <dbReference type="NCBI Taxonomy" id="326427"/>
    <lineage>
        <taxon>Bacteria</taxon>
        <taxon>Bacillati</taxon>
        <taxon>Chloroflexota</taxon>
        <taxon>Chloroflexia</taxon>
        <taxon>Chloroflexales</taxon>
        <taxon>Chloroflexineae</taxon>
        <taxon>Chloroflexaceae</taxon>
        <taxon>Chloroflexus</taxon>
    </lineage>
</organism>